<dbReference type="AlphaFoldDB" id="A0A212LU82"/>
<dbReference type="RefSeq" id="WP_288184203.1">
    <property type="nucleotide sequence ID" value="NZ_LT608335.1"/>
</dbReference>
<dbReference type="Gene3D" id="2.40.160.20">
    <property type="match status" value="1"/>
</dbReference>
<sequence length="187" mass="21342">MRRLIYFIAIINFFLICLPANSYCYAAESKLELNWDYLTPHSSDRDLDTVSLHILEKISEKKSKSIYRGITITRPRGDVTLKYREPQDSSAVGIGPIYMIRDEKYHSGKLAAALEMSGGVILYDKVFPAGGRYYNFMWRIGPTFSYKISEDSSLNLGYMFMHVSNGFKTHNPGYDAHGVSFGFVTKF</sequence>
<organism evidence="1">
    <name type="scientific">uncultured Sporomusa sp</name>
    <dbReference type="NCBI Taxonomy" id="307249"/>
    <lineage>
        <taxon>Bacteria</taxon>
        <taxon>Bacillati</taxon>
        <taxon>Bacillota</taxon>
        <taxon>Negativicutes</taxon>
        <taxon>Selenomonadales</taxon>
        <taxon>Sporomusaceae</taxon>
        <taxon>Sporomusa</taxon>
        <taxon>environmental samples</taxon>
    </lineage>
</organism>
<protein>
    <submittedName>
        <fullName evidence="1">Lipid A 3-O-deacylase PagL</fullName>
    </submittedName>
</protein>
<dbReference type="InterPro" id="IPR018550">
    <property type="entry name" value="Lipid-A_deacylase-rel"/>
</dbReference>
<dbReference type="EMBL" id="FMJE01000003">
    <property type="protein sequence ID" value="SCM81067.1"/>
    <property type="molecule type" value="Genomic_DNA"/>
</dbReference>
<evidence type="ECO:0000313" key="1">
    <source>
        <dbReference type="EMBL" id="SCM81067.1"/>
    </source>
</evidence>
<accession>A0A212LU82</accession>
<reference evidence="1" key="1">
    <citation type="submission" date="2016-08" db="EMBL/GenBank/DDBJ databases">
        <authorList>
            <person name="Seilhamer J.J."/>
        </authorList>
    </citation>
    <scope>NUCLEOTIDE SEQUENCE</scope>
    <source>
        <strain evidence="1">86</strain>
    </source>
</reference>
<dbReference type="Pfam" id="PF09411">
    <property type="entry name" value="PagL"/>
    <property type="match status" value="1"/>
</dbReference>
<gene>
    <name evidence="1" type="primary">pagL</name>
    <name evidence="1" type="ORF">KL86SPO_31246</name>
</gene>
<proteinExistence type="predicted"/>
<name>A0A212LU82_9FIRM</name>